<organism evidence="2 3">
    <name type="scientific">OM182 bacterium MED-G24</name>
    <dbReference type="NCBI Taxonomy" id="1986255"/>
    <lineage>
        <taxon>Bacteria</taxon>
        <taxon>Pseudomonadati</taxon>
        <taxon>Pseudomonadota</taxon>
        <taxon>Gammaproteobacteria</taxon>
        <taxon>OMG group</taxon>
        <taxon>OM182 clade</taxon>
    </lineage>
</organism>
<sequence>MTSVPSLTSSLMPPAMPSSMPSADPLAQLRDIHLPGDIDSWVMTPGWWLLLALASAAMIFAAARYRKHQQQVAYRLTAIDLLNALAASMREHQNTSLFLQQLTTLLKQVSLSSYPRAQVAGLTGIAWVAFLDKSGDTSEFSMGSGQALVDGGYTPDSEVDIEALTELCRQWIRHHRDNEGRQVSFFVQRQARAPR</sequence>
<keyword evidence="1" id="KW-0812">Transmembrane</keyword>
<keyword evidence="1" id="KW-0472">Membrane</keyword>
<protein>
    <recommendedName>
        <fullName evidence="4">DUF4381 domain-containing protein</fullName>
    </recommendedName>
</protein>
<comment type="caution">
    <text evidence="2">The sequence shown here is derived from an EMBL/GenBank/DDBJ whole genome shotgun (WGS) entry which is preliminary data.</text>
</comment>
<dbReference type="Pfam" id="PF14316">
    <property type="entry name" value="DUF4381"/>
    <property type="match status" value="1"/>
</dbReference>
<reference evidence="2 3" key="1">
    <citation type="submission" date="2017-08" db="EMBL/GenBank/DDBJ databases">
        <title>Fine stratification of microbial communities through a metagenomic profile of the photic zone.</title>
        <authorList>
            <person name="Haro-Moreno J.M."/>
            <person name="Lopez-Perez M."/>
            <person name="De La Torre J."/>
            <person name="Picazo A."/>
            <person name="Camacho A."/>
            <person name="Rodriguez-Valera F."/>
        </authorList>
    </citation>
    <scope>NUCLEOTIDE SEQUENCE [LARGE SCALE GENOMIC DNA]</scope>
    <source>
        <strain evidence="2">MED-G24</strain>
    </source>
</reference>
<keyword evidence="1" id="KW-1133">Transmembrane helix</keyword>
<name>A0A2A5WJF7_9GAMM</name>
<evidence type="ECO:0000313" key="3">
    <source>
        <dbReference type="Proteomes" id="UP000219327"/>
    </source>
</evidence>
<dbReference type="Proteomes" id="UP000219327">
    <property type="component" value="Unassembled WGS sequence"/>
</dbReference>
<evidence type="ECO:0000313" key="2">
    <source>
        <dbReference type="EMBL" id="PDH36650.1"/>
    </source>
</evidence>
<dbReference type="EMBL" id="NTKD01000064">
    <property type="protein sequence ID" value="PDH36650.1"/>
    <property type="molecule type" value="Genomic_DNA"/>
</dbReference>
<evidence type="ECO:0008006" key="4">
    <source>
        <dbReference type="Google" id="ProtNLM"/>
    </source>
</evidence>
<accession>A0A2A5WJF7</accession>
<dbReference type="InterPro" id="IPR025489">
    <property type="entry name" value="DUF4381"/>
</dbReference>
<dbReference type="AlphaFoldDB" id="A0A2A5WJF7"/>
<feature type="transmembrane region" description="Helical" evidence="1">
    <location>
        <begin position="47"/>
        <end position="65"/>
    </location>
</feature>
<evidence type="ECO:0000256" key="1">
    <source>
        <dbReference type="SAM" id="Phobius"/>
    </source>
</evidence>
<gene>
    <name evidence="2" type="ORF">CNE99_09425</name>
</gene>
<proteinExistence type="predicted"/>